<dbReference type="GO" id="GO:0015112">
    <property type="term" value="F:nitrate transmembrane transporter activity"/>
    <property type="evidence" value="ECO:0007669"/>
    <property type="project" value="InterPro"/>
</dbReference>
<keyword evidence="2 5" id="KW-0812">Transmembrane</keyword>
<comment type="subcellular location">
    <subcellularLocation>
        <location evidence="1">Membrane</location>
        <topology evidence="1">Multi-pass membrane protein</topology>
    </subcellularLocation>
</comment>
<evidence type="ECO:0000256" key="5">
    <source>
        <dbReference type="SAM" id="Phobius"/>
    </source>
</evidence>
<feature type="transmembrane region" description="Helical" evidence="5">
    <location>
        <begin position="81"/>
        <end position="103"/>
    </location>
</feature>
<organism evidence="6">
    <name type="scientific">Phaeodactylum tricornutum</name>
    <name type="common">Diatom</name>
    <dbReference type="NCBI Taxonomy" id="2850"/>
    <lineage>
        <taxon>Eukaryota</taxon>
        <taxon>Sar</taxon>
        <taxon>Stramenopiles</taxon>
        <taxon>Ochrophyta</taxon>
        <taxon>Bacillariophyta</taxon>
        <taxon>Bacillariophyceae</taxon>
        <taxon>Bacillariophycidae</taxon>
        <taxon>Naviculales</taxon>
        <taxon>Phaeodactylaceae</taxon>
        <taxon>Phaeodactylum</taxon>
    </lineage>
</organism>
<feature type="transmembrane region" description="Helical" evidence="5">
    <location>
        <begin position="141"/>
        <end position="159"/>
    </location>
</feature>
<proteinExistence type="predicted"/>
<feature type="transmembrane region" description="Helical" evidence="5">
    <location>
        <begin position="20"/>
        <end position="41"/>
    </location>
</feature>
<sequence length="216" mass="22902">MTQAAALFFKEEFGQSTESAAAIASIFGFINLFARGIGGYCSDRTSAYAGMRGRLWCQVIMFVAEGLLVIVFAYTHTLAGAIFAMMMFSVFVQAAEGASYAIVPYVDHSVAGSVTGIVGAGGNLGGVAFALLFRELNYRRAFLWMGCAVIASAILSLGIRIPGHRSILRGHDASEIVEARTKAGLPDMVILDTHASDVDILEDPSSATSVDLAIDF</sequence>
<dbReference type="Gene3D" id="1.20.1250.20">
    <property type="entry name" value="MFS general substrate transporter like domains"/>
    <property type="match status" value="1"/>
</dbReference>
<evidence type="ECO:0000256" key="1">
    <source>
        <dbReference type="ARBA" id="ARBA00004141"/>
    </source>
</evidence>
<dbReference type="PANTHER" id="PTHR23515">
    <property type="entry name" value="HIGH-AFFINITY NITRATE TRANSPORTER 2.3"/>
    <property type="match status" value="1"/>
</dbReference>
<dbReference type="EMBL" id="OU594965">
    <property type="protein sequence ID" value="CAG9286906.1"/>
    <property type="molecule type" value="Genomic_DNA"/>
</dbReference>
<dbReference type="InterPro" id="IPR044772">
    <property type="entry name" value="NO3_transporter"/>
</dbReference>
<feature type="transmembrane region" description="Helical" evidence="5">
    <location>
        <begin position="110"/>
        <end position="129"/>
    </location>
</feature>
<dbReference type="SUPFAM" id="SSF103473">
    <property type="entry name" value="MFS general substrate transporter"/>
    <property type="match status" value="1"/>
</dbReference>
<protein>
    <submittedName>
        <fullName evidence="6">Uncharacterized protein</fullName>
    </submittedName>
</protein>
<dbReference type="GO" id="GO:0016020">
    <property type="term" value="C:membrane"/>
    <property type="evidence" value="ECO:0007669"/>
    <property type="project" value="UniProtKB-SubCell"/>
</dbReference>
<evidence type="ECO:0000256" key="3">
    <source>
        <dbReference type="ARBA" id="ARBA00022989"/>
    </source>
</evidence>
<dbReference type="AlphaFoldDB" id="A0A8J9X4C1"/>
<evidence type="ECO:0000256" key="2">
    <source>
        <dbReference type="ARBA" id="ARBA00022692"/>
    </source>
</evidence>
<name>A0A8J9X4C1_PHATR</name>
<accession>A0A8J9X4C1</accession>
<keyword evidence="4 5" id="KW-0472">Membrane</keyword>
<evidence type="ECO:0000256" key="4">
    <source>
        <dbReference type="ARBA" id="ARBA00023136"/>
    </source>
</evidence>
<feature type="transmembrane region" description="Helical" evidence="5">
    <location>
        <begin position="53"/>
        <end position="75"/>
    </location>
</feature>
<gene>
    <name evidence="6" type="ORF">PTTT1_LOCUS33841</name>
</gene>
<reference evidence="6" key="1">
    <citation type="submission" date="2022-02" db="EMBL/GenBank/DDBJ databases">
        <authorList>
            <person name="Giguere J D."/>
        </authorList>
    </citation>
    <scope>NUCLEOTIDE SEQUENCE</scope>
    <source>
        <strain evidence="6">CCAP 1055/1</strain>
    </source>
</reference>
<dbReference type="Proteomes" id="UP000836788">
    <property type="component" value="Chromosome 24"/>
</dbReference>
<dbReference type="InterPro" id="IPR036259">
    <property type="entry name" value="MFS_trans_sf"/>
</dbReference>
<keyword evidence="3 5" id="KW-1133">Transmembrane helix</keyword>
<evidence type="ECO:0000313" key="6">
    <source>
        <dbReference type="EMBL" id="CAG9286906.1"/>
    </source>
</evidence>